<dbReference type="Proteomes" id="UP000204614">
    <property type="component" value="Segment"/>
</dbReference>
<proteinExistence type="predicted"/>
<sequence>MFGYWYNSSLRNYIVLMGALFNHVQVKRVRGEQEKFIKVPITYASKEKFLASMNKLNYTLSQENVAKTETILPRMNLSLVDLQYNAIRKTSIAVNQKMTQLQTPRKTITQFNPVPYRLIFELGVYTRYEDDMFQIAEQILPYFQPHFNCKITELHKNEIKVDRDIKISLQSVAPDTTFEGDVNQRRHVEWSFMFELQGYLYPPVTDVKGEIRTVYTDFFANMNPLDKDNFESVDSQVDPVDLPLQDYTDEEYIQTYSRNTPIPSGDEPPKPRGT</sequence>
<evidence type="ECO:0000256" key="1">
    <source>
        <dbReference type="SAM" id="MobiDB-lite"/>
    </source>
</evidence>
<dbReference type="Pfam" id="PF16724">
    <property type="entry name" value="T4-gp15_tss"/>
    <property type="match status" value="1"/>
</dbReference>
<evidence type="ECO:0000313" key="2">
    <source>
        <dbReference type="EMBL" id="AKR16105.1"/>
    </source>
</evidence>
<dbReference type="EMBL" id="KR869820">
    <property type="protein sequence ID" value="AKR16105.1"/>
    <property type="molecule type" value="Genomic_DNA"/>
</dbReference>
<accession>A0A0K0QSP1</accession>
<dbReference type="InterPro" id="IPR038553">
    <property type="entry name" value="T4-gp15_tss_sf"/>
</dbReference>
<dbReference type="KEGG" id="vg:26645012"/>
<evidence type="ECO:0000313" key="3">
    <source>
        <dbReference type="Proteomes" id="UP000204614"/>
    </source>
</evidence>
<dbReference type="GeneID" id="26645012"/>
<name>A0A0K0QSP1_9CAUD</name>
<feature type="region of interest" description="Disordered" evidence="1">
    <location>
        <begin position="255"/>
        <end position="274"/>
    </location>
</feature>
<dbReference type="InterPro" id="IPR031997">
    <property type="entry name" value="T4-gp15_tss"/>
</dbReference>
<dbReference type="Gene3D" id="3.30.2000.40">
    <property type="entry name" value="Myoviridae tail sheath stabiliser"/>
    <property type="match status" value="1"/>
</dbReference>
<dbReference type="RefSeq" id="YP_009218797.1">
    <property type="nucleotide sequence ID" value="NC_029013.1"/>
</dbReference>
<reference evidence="3" key="1">
    <citation type="submission" date="2015-05" db="EMBL/GenBank/DDBJ databases">
        <authorList>
            <person name="Liu X."/>
            <person name="Tong Y."/>
            <person name="Huang Y."/>
            <person name="An X."/>
            <person name="Mi Z."/>
            <person name="Zhang Z."/>
        </authorList>
    </citation>
    <scope>NUCLEOTIDE SEQUENCE [LARGE SCALE GENOMIC DNA]</scope>
</reference>
<keyword evidence="3" id="KW-1185">Reference proteome</keyword>
<organism evidence="2 3">
    <name type="scientific">Citrobacter phage IME-CF2</name>
    <dbReference type="NCBI Taxonomy" id="1673887"/>
    <lineage>
        <taxon>Viruses</taxon>
        <taxon>Duplodnaviria</taxon>
        <taxon>Heunggongvirae</taxon>
        <taxon>Uroviricota</taxon>
        <taxon>Caudoviricetes</taxon>
        <taxon>Pantevenvirales</taxon>
        <taxon>Straboviridae</taxon>
        <taxon>Pseudotevenvirus</taxon>
        <taxon>Pseudotevenvirus imecf2</taxon>
    </lineage>
</organism>
<protein>
    <submittedName>
        <fullName evidence="2">Proximal tail sheath stabilization protein</fullName>
    </submittedName>
</protein>